<evidence type="ECO:0000313" key="7">
    <source>
        <dbReference type="Proteomes" id="UP000701853"/>
    </source>
</evidence>
<dbReference type="Proteomes" id="UP000701853">
    <property type="component" value="Chromosome 10"/>
</dbReference>
<dbReference type="SMART" id="SM00744">
    <property type="entry name" value="RINGv"/>
    <property type="match status" value="1"/>
</dbReference>
<dbReference type="Pfam" id="PF12428">
    <property type="entry name" value="DUF3675"/>
    <property type="match status" value="1"/>
</dbReference>
<dbReference type="InterPro" id="IPR033275">
    <property type="entry name" value="MARCH-like"/>
</dbReference>
<keyword evidence="4" id="KW-0812">Transmembrane</keyword>
<keyword evidence="4" id="KW-0472">Membrane</keyword>
<organism evidence="6 7">
    <name type="scientific">Gossypium anomalum</name>
    <dbReference type="NCBI Taxonomy" id="47600"/>
    <lineage>
        <taxon>Eukaryota</taxon>
        <taxon>Viridiplantae</taxon>
        <taxon>Streptophyta</taxon>
        <taxon>Embryophyta</taxon>
        <taxon>Tracheophyta</taxon>
        <taxon>Spermatophyta</taxon>
        <taxon>Magnoliopsida</taxon>
        <taxon>eudicotyledons</taxon>
        <taxon>Gunneridae</taxon>
        <taxon>Pentapetalae</taxon>
        <taxon>rosids</taxon>
        <taxon>malvids</taxon>
        <taxon>Malvales</taxon>
        <taxon>Malvaceae</taxon>
        <taxon>Malvoideae</taxon>
        <taxon>Gossypium</taxon>
    </lineage>
</organism>
<keyword evidence="1" id="KW-0479">Metal-binding</keyword>
<accession>A0A8J5YHE0</accession>
<dbReference type="InterPro" id="IPR011016">
    <property type="entry name" value="Znf_RING-CH"/>
</dbReference>
<dbReference type="OrthoDB" id="264354at2759"/>
<evidence type="ECO:0000259" key="5">
    <source>
        <dbReference type="PROSITE" id="PS51292"/>
    </source>
</evidence>
<proteinExistence type="predicted"/>
<protein>
    <recommendedName>
        <fullName evidence="5">RING-CH-type domain-containing protein</fullName>
    </recommendedName>
</protein>
<evidence type="ECO:0000313" key="6">
    <source>
        <dbReference type="EMBL" id="KAG8481332.1"/>
    </source>
</evidence>
<evidence type="ECO:0000256" key="2">
    <source>
        <dbReference type="ARBA" id="ARBA00022771"/>
    </source>
</evidence>
<dbReference type="PROSITE" id="PS51292">
    <property type="entry name" value="ZF_RING_CH"/>
    <property type="match status" value="1"/>
</dbReference>
<evidence type="ECO:0000256" key="3">
    <source>
        <dbReference type="ARBA" id="ARBA00022833"/>
    </source>
</evidence>
<dbReference type="GO" id="GO:0016567">
    <property type="term" value="P:protein ubiquitination"/>
    <property type="evidence" value="ECO:0007669"/>
    <property type="project" value="TreeGrafter"/>
</dbReference>
<dbReference type="GO" id="GO:0008270">
    <property type="term" value="F:zinc ion binding"/>
    <property type="evidence" value="ECO:0007669"/>
    <property type="project" value="UniProtKB-KW"/>
</dbReference>
<name>A0A8J5YHE0_9ROSI</name>
<sequence>MVDDFMVCVDKIIASAACFESSSVNEGQPNSTTAAGNTNVVVPMTKASGDDYGGKEGEGKTGYSSKKVKEVVECRICQEEDDLLSLEAPCACSGTLKFAHRKCIQRWCNKKGDITCEICKQVFSPNYSLPPTRSNPDVLAIDIRQTWSPHIDLRDSHLLVLTASQSQLLQSEYEDYVAANSSSLACLRLVALILLIILLVRQLLMLTRDFGMIQEASTFINVSSNRHLWNIYCTIVVPQSAFACCALMLYILHTSIGHDAKAMSYICARSKTELEFRSAVSGFASPICWLSSANVCGGSHMVLTKPKEETGAPLFLHNDIAR</sequence>
<dbReference type="CDD" id="cd16495">
    <property type="entry name" value="RING_CH-C4HC3_MARCH"/>
    <property type="match status" value="1"/>
</dbReference>
<dbReference type="GO" id="GO:0004842">
    <property type="term" value="F:ubiquitin-protein transferase activity"/>
    <property type="evidence" value="ECO:0007669"/>
    <property type="project" value="TreeGrafter"/>
</dbReference>
<feature type="transmembrane region" description="Helical" evidence="4">
    <location>
        <begin position="189"/>
        <end position="207"/>
    </location>
</feature>
<gene>
    <name evidence="6" type="ORF">CXB51_026266</name>
</gene>
<keyword evidence="7" id="KW-1185">Reference proteome</keyword>
<evidence type="ECO:0000256" key="1">
    <source>
        <dbReference type="ARBA" id="ARBA00022723"/>
    </source>
</evidence>
<dbReference type="EMBL" id="JAHUZN010000010">
    <property type="protein sequence ID" value="KAG8481332.1"/>
    <property type="molecule type" value="Genomic_DNA"/>
</dbReference>
<dbReference type="PANTHER" id="PTHR23012">
    <property type="entry name" value="RING/FYVE/PHD ZINC FINGER DOMAIN-CONTAINING"/>
    <property type="match status" value="1"/>
</dbReference>
<comment type="caution">
    <text evidence="6">The sequence shown here is derived from an EMBL/GenBank/DDBJ whole genome shotgun (WGS) entry which is preliminary data.</text>
</comment>
<dbReference type="GO" id="GO:0016020">
    <property type="term" value="C:membrane"/>
    <property type="evidence" value="ECO:0007669"/>
    <property type="project" value="TreeGrafter"/>
</dbReference>
<dbReference type="Gene3D" id="3.30.40.10">
    <property type="entry name" value="Zinc/RING finger domain, C3HC4 (zinc finger)"/>
    <property type="match status" value="1"/>
</dbReference>
<reference evidence="6 7" key="1">
    <citation type="journal article" date="2021" name="bioRxiv">
        <title>The Gossypium anomalum genome as a resource for cotton improvement and evolutionary analysis of hybrid incompatibility.</title>
        <authorList>
            <person name="Grover C.E."/>
            <person name="Yuan D."/>
            <person name="Arick M.A."/>
            <person name="Miller E.R."/>
            <person name="Hu G."/>
            <person name="Peterson D.G."/>
            <person name="Wendel J.F."/>
            <person name="Udall J.A."/>
        </authorList>
    </citation>
    <scope>NUCLEOTIDE SEQUENCE [LARGE SCALE GENOMIC DNA]</scope>
    <source>
        <strain evidence="6">JFW-Udall</strain>
        <tissue evidence="6">Leaf</tissue>
    </source>
</reference>
<keyword evidence="4" id="KW-1133">Transmembrane helix</keyword>
<dbReference type="SUPFAM" id="SSF57850">
    <property type="entry name" value="RING/U-box"/>
    <property type="match status" value="1"/>
</dbReference>
<keyword evidence="3" id="KW-0862">Zinc</keyword>
<dbReference type="PANTHER" id="PTHR23012:SF176">
    <property type="entry name" value="OS01G0894600 PROTEIN"/>
    <property type="match status" value="1"/>
</dbReference>
<dbReference type="InterPro" id="IPR022143">
    <property type="entry name" value="DUF3675"/>
</dbReference>
<evidence type="ECO:0000256" key="4">
    <source>
        <dbReference type="SAM" id="Phobius"/>
    </source>
</evidence>
<dbReference type="AlphaFoldDB" id="A0A8J5YHE0"/>
<dbReference type="Pfam" id="PF12906">
    <property type="entry name" value="RINGv"/>
    <property type="match status" value="1"/>
</dbReference>
<keyword evidence="2" id="KW-0863">Zinc-finger</keyword>
<feature type="transmembrane region" description="Helical" evidence="4">
    <location>
        <begin position="228"/>
        <end position="252"/>
    </location>
</feature>
<feature type="domain" description="RING-CH-type" evidence="5">
    <location>
        <begin position="66"/>
        <end position="126"/>
    </location>
</feature>
<dbReference type="InterPro" id="IPR013083">
    <property type="entry name" value="Znf_RING/FYVE/PHD"/>
</dbReference>